<dbReference type="Gene3D" id="3.90.1720.10">
    <property type="entry name" value="endopeptidase domain like (from Nostoc punctiforme)"/>
    <property type="match status" value="1"/>
</dbReference>
<evidence type="ECO:0000256" key="1">
    <source>
        <dbReference type="SAM" id="MobiDB-lite"/>
    </source>
</evidence>
<evidence type="ECO:0000313" key="4">
    <source>
        <dbReference type="Proteomes" id="UP001152321"/>
    </source>
</evidence>
<protein>
    <recommendedName>
        <fullName evidence="5">NlpC/P60 domain-containing protein</fullName>
    </recommendedName>
</protein>
<dbReference type="SUPFAM" id="SSF54001">
    <property type="entry name" value="Cysteine proteinases"/>
    <property type="match status" value="1"/>
</dbReference>
<dbReference type="RefSeq" id="WP_277578038.1">
    <property type="nucleotide sequence ID" value="NZ_JANRMI010000002.1"/>
</dbReference>
<name>A0ABT6DK36_9BACT</name>
<keyword evidence="4" id="KW-1185">Reference proteome</keyword>
<comment type="caution">
    <text evidence="3">The sequence shown here is derived from an EMBL/GenBank/DDBJ whole genome shotgun (WGS) entry which is preliminary data.</text>
</comment>
<proteinExistence type="predicted"/>
<evidence type="ECO:0008006" key="5">
    <source>
        <dbReference type="Google" id="ProtNLM"/>
    </source>
</evidence>
<accession>A0ABT6DK36</accession>
<keyword evidence="2" id="KW-0732">Signal</keyword>
<feature type="signal peptide" evidence="2">
    <location>
        <begin position="1"/>
        <end position="18"/>
    </location>
</feature>
<feature type="compositionally biased region" description="Polar residues" evidence="1">
    <location>
        <begin position="169"/>
        <end position="185"/>
    </location>
</feature>
<dbReference type="Proteomes" id="UP001152321">
    <property type="component" value="Unassembled WGS sequence"/>
</dbReference>
<feature type="chain" id="PRO_5045801776" description="NlpC/P60 domain-containing protein" evidence="2">
    <location>
        <begin position="19"/>
        <end position="528"/>
    </location>
</feature>
<feature type="region of interest" description="Disordered" evidence="1">
    <location>
        <begin position="169"/>
        <end position="189"/>
    </location>
</feature>
<sequence>MRKQYIYLSIFGMMTACAPQFNPAVEEIASNTAQDIACKNQNLETKLWDGLKSYLIEQKQIPTASEMKSAMHGQIEKLAADNAQLSSADVAKLNGDLDALVDSLLTEAPQGERVESPEQLLGLLSAIDVGDRSTVFRSYMQDRVRGNFTALSKTIQSYDLNCNTSAGTGSGADSNIATSTPSGSGSLDAVAPQAPNEVMPQAPNYDYEYQKQQALAAGVSLAAFGGRWAIATAYQSCQSMEMSPLNAQTPEIQGIKIIGKHSDGVGNKRTIASLPSVQATHPYLKGVSSYGQSCVNVRQNPLIYDYGGKPYATTAATSPIDLHKNNGDGTSVLGIDCSGFVFTAMATAGLKMKSGRALKASDSWAWGSTSYVEPQNNGLTCLSKISVSPTSTMKAGDIVAVQGHVILIDKVGADPFGIAGAKTEKDCAALTAKGFDFIVAQSSPSAGAVGINRYEARDYLPTSAKMNAGLQKYAYYTCLAKVNNKTYTPNLGTLSVVRHKGTADCIAPRVTLAHESCIQGCSSGTFSN</sequence>
<evidence type="ECO:0000313" key="3">
    <source>
        <dbReference type="EMBL" id="MDG0816560.1"/>
    </source>
</evidence>
<dbReference type="PROSITE" id="PS51257">
    <property type="entry name" value="PROKAR_LIPOPROTEIN"/>
    <property type="match status" value="1"/>
</dbReference>
<evidence type="ECO:0000256" key="2">
    <source>
        <dbReference type="SAM" id="SignalP"/>
    </source>
</evidence>
<dbReference type="InterPro" id="IPR038765">
    <property type="entry name" value="Papain-like_cys_pep_sf"/>
</dbReference>
<organism evidence="3 4">
    <name type="scientific">Bdellovibrio svalbardensis</name>
    <dbReference type="NCBI Taxonomy" id="2972972"/>
    <lineage>
        <taxon>Bacteria</taxon>
        <taxon>Pseudomonadati</taxon>
        <taxon>Bdellovibrionota</taxon>
        <taxon>Bdellovibrionia</taxon>
        <taxon>Bdellovibrionales</taxon>
        <taxon>Pseudobdellovibrionaceae</taxon>
        <taxon>Bdellovibrio</taxon>
    </lineage>
</organism>
<reference evidence="3" key="1">
    <citation type="submission" date="2022-08" db="EMBL/GenBank/DDBJ databases">
        <title>Novel Bdellovibrio Species Isolated from Svalbard: Designation Bdellovibrio svalbardensis.</title>
        <authorList>
            <person name="Mitchell R.J."/>
            <person name="Choi S.Y."/>
        </authorList>
    </citation>
    <scope>NUCLEOTIDE SEQUENCE</scope>
    <source>
        <strain evidence="3">PAP01</strain>
    </source>
</reference>
<dbReference type="EMBL" id="JANRMI010000002">
    <property type="protein sequence ID" value="MDG0816560.1"/>
    <property type="molecule type" value="Genomic_DNA"/>
</dbReference>
<gene>
    <name evidence="3" type="ORF">NWE73_09310</name>
</gene>